<organism evidence="2 3">
    <name type="scientific">Bradyrhizobium erythrophlei</name>
    <dbReference type="NCBI Taxonomy" id="1437360"/>
    <lineage>
        <taxon>Bacteria</taxon>
        <taxon>Pseudomonadati</taxon>
        <taxon>Pseudomonadota</taxon>
        <taxon>Alphaproteobacteria</taxon>
        <taxon>Hyphomicrobiales</taxon>
        <taxon>Nitrobacteraceae</taxon>
        <taxon>Bradyrhizobium</taxon>
    </lineage>
</organism>
<dbReference type="RefSeq" id="WP_079569942.1">
    <property type="nucleotide sequence ID" value="NZ_LT670818.1"/>
</dbReference>
<accession>A0A1M5S2I4</accession>
<reference evidence="2 3" key="1">
    <citation type="submission" date="2016-11" db="EMBL/GenBank/DDBJ databases">
        <authorList>
            <person name="Jaros S."/>
            <person name="Januszkiewicz K."/>
            <person name="Wedrychowicz H."/>
        </authorList>
    </citation>
    <scope>NUCLEOTIDE SEQUENCE [LARGE SCALE GENOMIC DNA]</scope>
    <source>
        <strain evidence="2 3">GAS242</strain>
    </source>
</reference>
<sequence length="109" mass="12248">MPRRIMLSVFAVLVTAVTAGAADLPTQSRLGRIFAEPAEARVEIPAVRAREYIGPIIPYSNLPNPVWNRGMYNYGSSWSWYNPGPYYGGPYVSYVFRLPYVCGLYGYCN</sequence>
<protein>
    <recommendedName>
        <fullName evidence="4">PXPV repeat-containing protein</fullName>
    </recommendedName>
</protein>
<keyword evidence="1" id="KW-0732">Signal</keyword>
<dbReference type="AlphaFoldDB" id="A0A1M5S2I4"/>
<feature type="chain" id="PRO_5012838754" description="PXPV repeat-containing protein" evidence="1">
    <location>
        <begin position="22"/>
        <end position="109"/>
    </location>
</feature>
<name>A0A1M5S2I4_9BRAD</name>
<evidence type="ECO:0008006" key="4">
    <source>
        <dbReference type="Google" id="ProtNLM"/>
    </source>
</evidence>
<evidence type="ECO:0000313" key="2">
    <source>
        <dbReference type="EMBL" id="SHH32650.1"/>
    </source>
</evidence>
<proteinExistence type="predicted"/>
<dbReference type="EMBL" id="LT670818">
    <property type="protein sequence ID" value="SHH32650.1"/>
    <property type="molecule type" value="Genomic_DNA"/>
</dbReference>
<feature type="signal peptide" evidence="1">
    <location>
        <begin position="1"/>
        <end position="21"/>
    </location>
</feature>
<dbReference type="Proteomes" id="UP000190675">
    <property type="component" value="Chromosome I"/>
</dbReference>
<evidence type="ECO:0000313" key="3">
    <source>
        <dbReference type="Proteomes" id="UP000190675"/>
    </source>
</evidence>
<gene>
    <name evidence="2" type="ORF">SAMN05444169_6902</name>
</gene>
<dbReference type="OrthoDB" id="8265366at2"/>
<evidence type="ECO:0000256" key="1">
    <source>
        <dbReference type="SAM" id="SignalP"/>
    </source>
</evidence>